<name>A0AAN6GP72_9BASI</name>
<dbReference type="GO" id="GO:0097176">
    <property type="term" value="P:epoxide metabolic process"/>
    <property type="evidence" value="ECO:0007669"/>
    <property type="project" value="TreeGrafter"/>
</dbReference>
<comment type="similarity">
    <text evidence="1">Belongs to the peptidase S33 family.</text>
</comment>
<dbReference type="PIRSF" id="PIRSF001112">
    <property type="entry name" value="Epoxide_hydrolase"/>
    <property type="match status" value="1"/>
</dbReference>
<dbReference type="Pfam" id="PF06441">
    <property type="entry name" value="EHN"/>
    <property type="match status" value="1"/>
</dbReference>
<comment type="caution">
    <text evidence="7">The sequence shown here is derived from an EMBL/GenBank/DDBJ whole genome shotgun (WGS) entry which is preliminary data.</text>
</comment>
<evidence type="ECO:0000313" key="8">
    <source>
        <dbReference type="Proteomes" id="UP001176517"/>
    </source>
</evidence>
<sequence length="467" mass="51967">MLLPRLHELTEPVSNTVPAPIRFGFPDAAIERIASKLEDARLPQQPLLQDVGWQYGTDLGKLRQLVAAWEAGNPAGSKREGDASVVREERPGFAAWWRGVEDQINDTASHYVVEVEGLRIHFQMKKSDDADAIPLIFSHGWPGSFYEAHRLFPLLTGSSSPSFHLIVPSLPGYGLSSAPQKPDWTLLDTSRVFHKLMTDILGFPKYVAQGGDLGTLVTRGLARFPECVAFHSNFCPDVGTPSWALPALIPHRWGLPAVLSENALRLLGNDHDIQLIKNSWRYRTSGNGYAREQQTKPATLGYALFDNPVGILSWFLQCFHEWSDPRAPAFHNGHGHSRVSKLTTGAGQEPDTVGSRAASHERIGVSHALEPINRASAVTDETILVNTTIYALADTIHTSFLPYYESDHIWWKMGKDKEWASLLKKKPYGHSSFPYELLGGPKSWIERTGVNLVFYRQHDEGGHFAAL</sequence>
<dbReference type="SUPFAM" id="SSF53474">
    <property type="entry name" value="alpha/beta-Hydrolases"/>
    <property type="match status" value="1"/>
</dbReference>
<keyword evidence="3" id="KW-0378">Hydrolase</keyword>
<dbReference type="Gene3D" id="3.40.50.1820">
    <property type="entry name" value="alpha/beta hydrolase"/>
    <property type="match status" value="1"/>
</dbReference>
<protein>
    <recommendedName>
        <fullName evidence="6">Epoxide hydrolase N-terminal domain-containing protein</fullName>
    </recommendedName>
</protein>
<dbReference type="InterPro" id="IPR029058">
    <property type="entry name" value="AB_hydrolase_fold"/>
</dbReference>
<dbReference type="AlphaFoldDB" id="A0AAN6GP72"/>
<organism evidence="7 8">
    <name type="scientific">Tilletia horrida</name>
    <dbReference type="NCBI Taxonomy" id="155126"/>
    <lineage>
        <taxon>Eukaryota</taxon>
        <taxon>Fungi</taxon>
        <taxon>Dikarya</taxon>
        <taxon>Basidiomycota</taxon>
        <taxon>Ustilaginomycotina</taxon>
        <taxon>Exobasidiomycetes</taxon>
        <taxon>Tilletiales</taxon>
        <taxon>Tilletiaceae</taxon>
        <taxon>Tilletia</taxon>
    </lineage>
</organism>
<accession>A0AAN6GP72</accession>
<keyword evidence="2" id="KW-0058">Aromatic hydrocarbons catabolism</keyword>
<dbReference type="EMBL" id="JAPDMZ010000090">
    <property type="protein sequence ID" value="KAK0550599.1"/>
    <property type="molecule type" value="Genomic_DNA"/>
</dbReference>
<dbReference type="Proteomes" id="UP001176517">
    <property type="component" value="Unassembled WGS sequence"/>
</dbReference>
<evidence type="ECO:0000259" key="6">
    <source>
        <dbReference type="Pfam" id="PF06441"/>
    </source>
</evidence>
<dbReference type="PANTHER" id="PTHR21661:SF35">
    <property type="entry name" value="EPOXIDE HYDROLASE"/>
    <property type="match status" value="1"/>
</dbReference>
<feature type="active site" description="Nucleophile" evidence="4">
    <location>
        <position position="212"/>
    </location>
</feature>
<dbReference type="InterPro" id="IPR016292">
    <property type="entry name" value="Epoxide_hydrolase"/>
</dbReference>
<dbReference type="GO" id="GO:0004301">
    <property type="term" value="F:epoxide hydrolase activity"/>
    <property type="evidence" value="ECO:0007669"/>
    <property type="project" value="TreeGrafter"/>
</dbReference>
<feature type="region of interest" description="Disordered" evidence="5">
    <location>
        <begin position="333"/>
        <end position="353"/>
    </location>
</feature>
<evidence type="ECO:0000256" key="5">
    <source>
        <dbReference type="SAM" id="MobiDB-lite"/>
    </source>
</evidence>
<gene>
    <name evidence="7" type="ORF">OC846_003615</name>
</gene>
<feature type="domain" description="Epoxide hydrolase N-terminal" evidence="6">
    <location>
        <begin position="19"/>
        <end position="147"/>
    </location>
</feature>
<feature type="active site" description="Proton acceptor" evidence="4">
    <location>
        <position position="463"/>
    </location>
</feature>
<evidence type="ECO:0000256" key="1">
    <source>
        <dbReference type="ARBA" id="ARBA00010088"/>
    </source>
</evidence>
<keyword evidence="8" id="KW-1185">Reference proteome</keyword>
<evidence type="ECO:0000256" key="4">
    <source>
        <dbReference type="PIRSR" id="PIRSR001112-1"/>
    </source>
</evidence>
<dbReference type="PANTHER" id="PTHR21661">
    <property type="entry name" value="EPOXIDE HYDROLASE 1-RELATED"/>
    <property type="match status" value="1"/>
</dbReference>
<evidence type="ECO:0000256" key="2">
    <source>
        <dbReference type="ARBA" id="ARBA00022797"/>
    </source>
</evidence>
<proteinExistence type="inferred from homology"/>
<feature type="active site" description="Proton donor" evidence="4">
    <location>
        <position position="404"/>
    </location>
</feature>
<evidence type="ECO:0000313" key="7">
    <source>
        <dbReference type="EMBL" id="KAK0550599.1"/>
    </source>
</evidence>
<dbReference type="PRINTS" id="PR00412">
    <property type="entry name" value="EPOXHYDRLASE"/>
</dbReference>
<dbReference type="InterPro" id="IPR000639">
    <property type="entry name" value="Epox_hydrolase-like"/>
</dbReference>
<dbReference type="InterPro" id="IPR010497">
    <property type="entry name" value="Epoxide_hydro_N"/>
</dbReference>
<evidence type="ECO:0000256" key="3">
    <source>
        <dbReference type="ARBA" id="ARBA00022801"/>
    </source>
</evidence>
<reference evidence="7" key="1">
    <citation type="journal article" date="2023" name="PhytoFront">
        <title>Draft Genome Resources of Seven Strains of Tilletia horrida, Causal Agent of Kernel Smut of Rice.</title>
        <authorList>
            <person name="Khanal S."/>
            <person name="Antony Babu S."/>
            <person name="Zhou X.G."/>
        </authorList>
    </citation>
    <scope>NUCLEOTIDE SEQUENCE</scope>
    <source>
        <strain evidence="7">TX6</strain>
    </source>
</reference>